<protein>
    <submittedName>
        <fullName evidence="1">Uncharacterized protein</fullName>
    </submittedName>
</protein>
<reference evidence="1 2" key="1">
    <citation type="submission" date="2015-07" db="EMBL/GenBank/DDBJ databases">
        <title>High-quality draft genome sequence of Oceanobacillus caeni HM6, a bacillus isolated from a human feces.</title>
        <authorList>
            <person name="Kumar J."/>
            <person name="Verma M.K."/>
            <person name="Pandey R."/>
            <person name="Bhambi M."/>
            <person name="Chauhan N."/>
        </authorList>
    </citation>
    <scope>NUCLEOTIDE SEQUENCE [LARGE SCALE GENOMIC DNA]</scope>
    <source>
        <strain evidence="1 2">HM6</strain>
    </source>
</reference>
<gene>
    <name evidence="1" type="ORF">AFL42_15450</name>
</gene>
<keyword evidence="2" id="KW-1185">Reference proteome</keyword>
<evidence type="ECO:0000313" key="1">
    <source>
        <dbReference type="EMBL" id="KPH71333.1"/>
    </source>
</evidence>
<proteinExistence type="predicted"/>
<name>A0ABR5MG19_9BACI</name>
<organism evidence="1 2">
    <name type="scientific">Oceanobacillus caeni</name>
    <dbReference type="NCBI Taxonomy" id="405946"/>
    <lineage>
        <taxon>Bacteria</taxon>
        <taxon>Bacillati</taxon>
        <taxon>Bacillota</taxon>
        <taxon>Bacilli</taxon>
        <taxon>Bacillales</taxon>
        <taxon>Bacillaceae</taxon>
        <taxon>Oceanobacillus</taxon>
    </lineage>
</organism>
<dbReference type="Proteomes" id="UP000037854">
    <property type="component" value="Unassembled WGS sequence"/>
</dbReference>
<comment type="caution">
    <text evidence="1">The sequence shown here is derived from an EMBL/GenBank/DDBJ whole genome shotgun (WGS) entry which is preliminary data.</text>
</comment>
<sequence length="77" mass="8852">MSYNFDCFKELCVVIVVWDFGNSFPTVMQNDAKSSSLIIMQKHKSTSLDILGIKVDLPINTNVESKMYRGIAYRFRP</sequence>
<dbReference type="EMBL" id="LGTK01000078">
    <property type="protein sequence ID" value="KPH71333.1"/>
    <property type="molecule type" value="Genomic_DNA"/>
</dbReference>
<evidence type="ECO:0000313" key="2">
    <source>
        <dbReference type="Proteomes" id="UP000037854"/>
    </source>
</evidence>
<accession>A0ABR5MG19</accession>